<proteinExistence type="predicted"/>
<evidence type="ECO:0000313" key="2">
    <source>
        <dbReference type="EMBL" id="ETO10304.1"/>
    </source>
</evidence>
<sequence>MYIWNEVYAPYHLLLRTTSSIPAPEWSSWVIFVISCYGVSWTFFLRSWMLYYDYGYHMSLANNVWMSELDANYRQNNWYLTYHRTWGKPTYVAKRVTGPIWLITSGFVIVMATVVLSTHSLDFYAVLTIFTLLPWVLVWCIRYQMRWIEMEDFFRIRVELMEAATMTVIVTCLYFLIACLNLALLEEPLNTRQRIHALIFFLFCTVWGQSLLYISTTLVVQRNVQYLHQHVAKKEHSMAHRLTHDPVTTAAAAAAAADAQYRLSAITTATTAAAAAGTTATASSKAYQLVQNSTAAVTGDIHRFVDKDIPISSLRPPWPSTFNFIAAWRSLPTIWSGTTFLFFFFFFFSPYFLFLSNQDNTQNS</sequence>
<feature type="transmembrane region" description="Helical" evidence="1">
    <location>
        <begin position="163"/>
        <end position="185"/>
    </location>
</feature>
<keyword evidence="3" id="KW-1185">Reference proteome</keyword>
<feature type="transmembrane region" description="Helical" evidence="1">
    <location>
        <begin position="26"/>
        <end position="45"/>
    </location>
</feature>
<keyword evidence="1" id="KW-0472">Membrane</keyword>
<evidence type="ECO:0000256" key="1">
    <source>
        <dbReference type="SAM" id="Phobius"/>
    </source>
</evidence>
<reference evidence="2 3" key="1">
    <citation type="journal article" date="2013" name="Curr. Biol.">
        <title>The Genome of the Foraminiferan Reticulomyxa filosa.</title>
        <authorList>
            <person name="Glockner G."/>
            <person name="Hulsmann N."/>
            <person name="Schleicher M."/>
            <person name="Noegel A.A."/>
            <person name="Eichinger L."/>
            <person name="Gallinger C."/>
            <person name="Pawlowski J."/>
            <person name="Sierra R."/>
            <person name="Euteneuer U."/>
            <person name="Pillet L."/>
            <person name="Moustafa A."/>
            <person name="Platzer M."/>
            <person name="Groth M."/>
            <person name="Szafranski K."/>
            <person name="Schliwa M."/>
        </authorList>
    </citation>
    <scope>NUCLEOTIDE SEQUENCE [LARGE SCALE GENOMIC DNA]</scope>
</reference>
<dbReference type="EMBL" id="ASPP01023539">
    <property type="protein sequence ID" value="ETO10304.1"/>
    <property type="molecule type" value="Genomic_DNA"/>
</dbReference>
<dbReference type="Proteomes" id="UP000023152">
    <property type="component" value="Unassembled WGS sequence"/>
</dbReference>
<feature type="transmembrane region" description="Helical" evidence="1">
    <location>
        <begin position="197"/>
        <end position="220"/>
    </location>
</feature>
<feature type="transmembrane region" description="Helical" evidence="1">
    <location>
        <begin position="334"/>
        <end position="354"/>
    </location>
</feature>
<accession>X6M8R5</accession>
<gene>
    <name evidence="2" type="ORF">RFI_27074</name>
</gene>
<organism evidence="2 3">
    <name type="scientific">Reticulomyxa filosa</name>
    <dbReference type="NCBI Taxonomy" id="46433"/>
    <lineage>
        <taxon>Eukaryota</taxon>
        <taxon>Sar</taxon>
        <taxon>Rhizaria</taxon>
        <taxon>Retaria</taxon>
        <taxon>Foraminifera</taxon>
        <taxon>Monothalamids</taxon>
        <taxon>Reticulomyxidae</taxon>
        <taxon>Reticulomyxa</taxon>
    </lineage>
</organism>
<feature type="transmembrane region" description="Helical" evidence="1">
    <location>
        <begin position="98"/>
        <end position="117"/>
    </location>
</feature>
<evidence type="ECO:0000313" key="3">
    <source>
        <dbReference type="Proteomes" id="UP000023152"/>
    </source>
</evidence>
<name>X6M8R5_RETFI</name>
<keyword evidence="1" id="KW-1133">Transmembrane helix</keyword>
<protein>
    <submittedName>
        <fullName evidence="2">Uncharacterized protein</fullName>
    </submittedName>
</protein>
<keyword evidence="1" id="KW-0812">Transmembrane</keyword>
<feature type="transmembrane region" description="Helical" evidence="1">
    <location>
        <begin position="123"/>
        <end position="142"/>
    </location>
</feature>
<dbReference type="AlphaFoldDB" id="X6M8R5"/>
<comment type="caution">
    <text evidence="2">The sequence shown here is derived from an EMBL/GenBank/DDBJ whole genome shotgun (WGS) entry which is preliminary data.</text>
</comment>